<comment type="caution">
    <text evidence="1">The sequence shown here is derived from an EMBL/GenBank/DDBJ whole genome shotgun (WGS) entry which is preliminary data.</text>
</comment>
<reference evidence="1 2" key="1">
    <citation type="submission" date="2019-12" db="EMBL/GenBank/DDBJ databases">
        <authorList>
            <person name="Feng G."/>
            <person name="Zhu H."/>
        </authorList>
    </citation>
    <scope>NUCLEOTIDE SEQUENCE [LARGE SCALE GENOMIC DNA]</scope>
    <source>
        <strain evidence="1 2">FGD1</strain>
    </source>
</reference>
<evidence type="ECO:0000313" key="2">
    <source>
        <dbReference type="Proteomes" id="UP000465810"/>
    </source>
</evidence>
<proteinExistence type="predicted"/>
<dbReference type="AlphaFoldDB" id="A0A7X4GEM4"/>
<dbReference type="Proteomes" id="UP000465810">
    <property type="component" value="Unassembled WGS sequence"/>
</dbReference>
<dbReference type="EMBL" id="WVTD01000003">
    <property type="protein sequence ID" value="MYL97228.1"/>
    <property type="molecule type" value="Genomic_DNA"/>
</dbReference>
<dbReference type="RefSeq" id="WP_160984967.1">
    <property type="nucleotide sequence ID" value="NZ_WVTD01000003.1"/>
</dbReference>
<organism evidence="1 2">
    <name type="scientific">Novosphingobium silvae</name>
    <dbReference type="NCBI Taxonomy" id="2692619"/>
    <lineage>
        <taxon>Bacteria</taxon>
        <taxon>Pseudomonadati</taxon>
        <taxon>Pseudomonadota</taxon>
        <taxon>Alphaproteobacteria</taxon>
        <taxon>Sphingomonadales</taxon>
        <taxon>Sphingomonadaceae</taxon>
        <taxon>Novosphingobium</taxon>
    </lineage>
</organism>
<keyword evidence="2" id="KW-1185">Reference proteome</keyword>
<sequence length="90" mass="10063">MPDTSMTAVELNELNGKLAIEVQSLCRRMMEMARVIEEAADTLPVDTEFKRIMVCAQVISETAEVVDDEIERVERSTFTIGEALKKVQAS</sequence>
<evidence type="ECO:0000313" key="1">
    <source>
        <dbReference type="EMBL" id="MYL97228.1"/>
    </source>
</evidence>
<accession>A0A7X4GEM4</accession>
<protein>
    <submittedName>
        <fullName evidence="1">Uncharacterized protein</fullName>
    </submittedName>
</protein>
<name>A0A7X4GEM4_9SPHN</name>
<gene>
    <name evidence="1" type="ORF">GR702_05510</name>
</gene>